<sequence length="290" mass="34210">MKTTFAVNWQYGVATHSGWFRMINEDRSLLRIGSTESGEPYAVAVIADGMGGSGDGEKASDVATEVVRHWLDEQLPSILRRKLIWGKLDNSIERLFYEVNDRLIQIGMDAGNQIGTTLSLLFLLNETYFLCHIGDCRIYKVNYKMHIRQLTRDQSWIYEQIRKGRLSRQQARKHPKRHVLMQCLGYQKNLKLIKRTGFFVPEHLFLLCTDGFYDRLSDTRIERFLREGEKEQQDLQQMSDMLIDRALDKRSNDNISVVLLRSLNTSFTFWQRLWHRTKNFQILFPVQWRK</sequence>
<evidence type="ECO:0000259" key="1">
    <source>
        <dbReference type="PROSITE" id="PS51746"/>
    </source>
</evidence>
<dbReference type="CDD" id="cd00143">
    <property type="entry name" value="PP2Cc"/>
    <property type="match status" value="1"/>
</dbReference>
<protein>
    <submittedName>
        <fullName evidence="2">Serine/threonine-protein phosphatase</fullName>
    </submittedName>
</protein>
<dbReference type="InterPro" id="IPR001932">
    <property type="entry name" value="PPM-type_phosphatase-like_dom"/>
</dbReference>
<organism evidence="2 3">
    <name type="scientific">Paenibacillus baimaensis</name>
    <dbReference type="NCBI Taxonomy" id="2982185"/>
    <lineage>
        <taxon>Bacteria</taxon>
        <taxon>Bacillati</taxon>
        <taxon>Bacillota</taxon>
        <taxon>Bacilli</taxon>
        <taxon>Bacillales</taxon>
        <taxon>Paenibacillaceae</taxon>
        <taxon>Paenibacillus</taxon>
    </lineage>
</organism>
<accession>A0ABT2UTJ6</accession>
<reference evidence="2 3" key="1">
    <citation type="submission" date="2022-09" db="EMBL/GenBank/DDBJ databases">
        <authorList>
            <person name="Han X.L."/>
            <person name="Wang Q."/>
            <person name="Lu T."/>
        </authorList>
    </citation>
    <scope>NUCLEOTIDE SEQUENCE [LARGE SCALE GENOMIC DNA]</scope>
    <source>
        <strain evidence="2 3">WQ 127069</strain>
    </source>
</reference>
<proteinExistence type="predicted"/>
<dbReference type="SMART" id="SM00331">
    <property type="entry name" value="PP2C_SIG"/>
    <property type="match status" value="1"/>
</dbReference>
<gene>
    <name evidence="2" type="ORF">OB236_38200</name>
</gene>
<dbReference type="SMART" id="SM00332">
    <property type="entry name" value="PP2Cc"/>
    <property type="match status" value="1"/>
</dbReference>
<dbReference type="PROSITE" id="PS51746">
    <property type="entry name" value="PPM_2"/>
    <property type="match status" value="1"/>
</dbReference>
<dbReference type="InterPro" id="IPR036457">
    <property type="entry name" value="PPM-type-like_dom_sf"/>
</dbReference>
<dbReference type="RefSeq" id="WP_262688658.1">
    <property type="nucleotide sequence ID" value="NZ_JAOQIO010000124.1"/>
</dbReference>
<dbReference type="EMBL" id="JAOQIO010000124">
    <property type="protein sequence ID" value="MCU6797974.1"/>
    <property type="molecule type" value="Genomic_DNA"/>
</dbReference>
<comment type="caution">
    <text evidence="2">The sequence shown here is derived from an EMBL/GenBank/DDBJ whole genome shotgun (WGS) entry which is preliminary data.</text>
</comment>
<feature type="domain" description="PPM-type phosphatase" evidence="1">
    <location>
        <begin position="10"/>
        <end position="262"/>
    </location>
</feature>
<dbReference type="SUPFAM" id="SSF81606">
    <property type="entry name" value="PP2C-like"/>
    <property type="match status" value="1"/>
</dbReference>
<evidence type="ECO:0000313" key="3">
    <source>
        <dbReference type="Proteomes" id="UP001652445"/>
    </source>
</evidence>
<dbReference type="Gene3D" id="3.60.40.10">
    <property type="entry name" value="PPM-type phosphatase domain"/>
    <property type="match status" value="1"/>
</dbReference>
<name>A0ABT2UTJ6_9BACL</name>
<dbReference type="Proteomes" id="UP001652445">
    <property type="component" value="Unassembled WGS sequence"/>
</dbReference>
<evidence type="ECO:0000313" key="2">
    <source>
        <dbReference type="EMBL" id="MCU6797974.1"/>
    </source>
</evidence>
<dbReference type="Pfam" id="PF13672">
    <property type="entry name" value="PP2C_2"/>
    <property type="match status" value="1"/>
</dbReference>
<keyword evidence="3" id="KW-1185">Reference proteome</keyword>